<feature type="signal peptide" evidence="10">
    <location>
        <begin position="1"/>
        <end position="18"/>
    </location>
</feature>
<keyword evidence="5" id="KW-0378">Hydrolase</keyword>
<keyword evidence="4 10" id="KW-0732">Signal</keyword>
<comment type="catalytic activity">
    <reaction evidence="9">
        <text>S-hexadecanoyl-L-cysteinyl-[protein] + H2O = L-cysteinyl-[protein] + hexadecanoate + H(+)</text>
        <dbReference type="Rhea" id="RHEA:19233"/>
        <dbReference type="Rhea" id="RHEA-COMP:10131"/>
        <dbReference type="Rhea" id="RHEA-COMP:11032"/>
        <dbReference type="ChEBI" id="CHEBI:7896"/>
        <dbReference type="ChEBI" id="CHEBI:15377"/>
        <dbReference type="ChEBI" id="CHEBI:15378"/>
        <dbReference type="ChEBI" id="CHEBI:29950"/>
        <dbReference type="ChEBI" id="CHEBI:74151"/>
        <dbReference type="EC" id="3.1.2.22"/>
    </reaction>
    <physiologicalReaction direction="left-to-right" evidence="9">
        <dbReference type="Rhea" id="RHEA:19234"/>
    </physiologicalReaction>
</comment>
<keyword evidence="12" id="KW-1185">Reference proteome</keyword>
<keyword evidence="6" id="KW-1015">Disulfide bond</keyword>
<sequence length="302" mass="34135">MLRSVILLAIVACGGSHAQGNSTNTPVLIWHGMGDTCCFPFSMGRIKKMIEEHIPGIYVHSLMIGSNIIVDEERGYLGNANEEVDDVCNYIANDIELQNGFHAMGFSQGGQFLMAVAERCPNVVMKNLITFGGQLQGVFGLPNCAGDNLICEEIRRLLNLGAYIDYIQEGLIQAQYWHDPLDLELFKEKSIFLADLLNAKDIKNETYSENLQKLENFVMVRFLQDTMVIPQESEWMGFYAPGQDKDVLTLQETQLYTEDWLGLKAMDEAGKLHFLSFEGEHLQFSDEWFVTEILDNFVVDPQ</sequence>
<dbReference type="GO" id="GO:0006898">
    <property type="term" value="P:receptor-mediated endocytosis"/>
    <property type="evidence" value="ECO:0007669"/>
    <property type="project" value="TreeGrafter"/>
</dbReference>
<evidence type="ECO:0000256" key="10">
    <source>
        <dbReference type="SAM" id="SignalP"/>
    </source>
</evidence>
<dbReference type="PRINTS" id="PR00414">
    <property type="entry name" value="PPTHIESTRASE"/>
</dbReference>
<dbReference type="Gene3D" id="3.40.50.1820">
    <property type="entry name" value="alpha/beta hydrolase"/>
    <property type="match status" value="1"/>
</dbReference>
<evidence type="ECO:0000256" key="5">
    <source>
        <dbReference type="ARBA" id="ARBA00022801"/>
    </source>
</evidence>
<evidence type="ECO:0000256" key="7">
    <source>
        <dbReference type="ARBA" id="ARBA00023180"/>
    </source>
</evidence>
<dbReference type="EC" id="3.1.2.22" evidence="2"/>
<evidence type="ECO:0000256" key="3">
    <source>
        <dbReference type="ARBA" id="ARBA00014212"/>
    </source>
</evidence>
<dbReference type="GO" id="GO:0005764">
    <property type="term" value="C:lysosome"/>
    <property type="evidence" value="ECO:0007669"/>
    <property type="project" value="TreeGrafter"/>
</dbReference>
<dbReference type="Pfam" id="PF02089">
    <property type="entry name" value="Palm_thioest"/>
    <property type="match status" value="1"/>
</dbReference>
<feature type="chain" id="PRO_5043382639" description="Palmitoyl-protein thioesterase 1" evidence="10">
    <location>
        <begin position="19"/>
        <end position="302"/>
    </location>
</feature>
<protein>
    <recommendedName>
        <fullName evidence="3">Palmitoyl-protein thioesterase 1</fullName>
        <ecNumber evidence="2">3.1.2.22</ecNumber>
    </recommendedName>
    <alternativeName>
        <fullName evidence="8">Palmitoyl-protein hydrolase 1</fullName>
    </alternativeName>
</protein>
<name>A0AAV2RY54_MEGNR</name>
<comment type="similarity">
    <text evidence="1">Belongs to the palmitoyl-protein thioesterase family.</text>
</comment>
<dbReference type="AlphaFoldDB" id="A0AAV2RY54"/>
<evidence type="ECO:0000256" key="6">
    <source>
        <dbReference type="ARBA" id="ARBA00023157"/>
    </source>
</evidence>
<dbReference type="PANTHER" id="PTHR11247:SF8">
    <property type="entry name" value="PALMITOYL-PROTEIN THIOESTERASE 1"/>
    <property type="match status" value="1"/>
</dbReference>
<keyword evidence="7" id="KW-0325">Glycoprotein</keyword>
<dbReference type="InterPro" id="IPR029058">
    <property type="entry name" value="AB_hydrolase_fold"/>
</dbReference>
<evidence type="ECO:0000256" key="1">
    <source>
        <dbReference type="ARBA" id="ARBA00010758"/>
    </source>
</evidence>
<dbReference type="EMBL" id="CAXKWB010034960">
    <property type="protein sequence ID" value="CAL4145573.1"/>
    <property type="molecule type" value="Genomic_DNA"/>
</dbReference>
<dbReference type="GO" id="GO:0008474">
    <property type="term" value="F:palmitoyl-(protein) hydrolase activity"/>
    <property type="evidence" value="ECO:0007669"/>
    <property type="project" value="UniProtKB-EC"/>
</dbReference>
<evidence type="ECO:0000256" key="8">
    <source>
        <dbReference type="ARBA" id="ARBA00031934"/>
    </source>
</evidence>
<gene>
    <name evidence="11" type="ORF">MNOR_LOCUS29745</name>
</gene>
<dbReference type="SUPFAM" id="SSF53474">
    <property type="entry name" value="alpha/beta-Hydrolases"/>
    <property type="match status" value="1"/>
</dbReference>
<dbReference type="Proteomes" id="UP001497623">
    <property type="component" value="Unassembled WGS sequence"/>
</dbReference>
<evidence type="ECO:0000313" key="11">
    <source>
        <dbReference type="EMBL" id="CAL4145573.1"/>
    </source>
</evidence>
<evidence type="ECO:0000256" key="9">
    <source>
        <dbReference type="ARBA" id="ARBA00047409"/>
    </source>
</evidence>
<dbReference type="FunFam" id="3.40.50.1820:FF:000107">
    <property type="entry name" value="Palmitoyl-protein thioesterase 1"/>
    <property type="match status" value="1"/>
</dbReference>
<evidence type="ECO:0000256" key="4">
    <source>
        <dbReference type="ARBA" id="ARBA00022729"/>
    </source>
</evidence>
<reference evidence="11 12" key="1">
    <citation type="submission" date="2024-05" db="EMBL/GenBank/DDBJ databases">
        <authorList>
            <person name="Wallberg A."/>
        </authorList>
    </citation>
    <scope>NUCLEOTIDE SEQUENCE [LARGE SCALE GENOMIC DNA]</scope>
</reference>
<dbReference type="InterPro" id="IPR002472">
    <property type="entry name" value="Palm_thioest"/>
</dbReference>
<accession>A0AAV2RY54</accession>
<dbReference type="PANTHER" id="PTHR11247">
    <property type="entry name" value="PALMITOYL-PROTEIN THIOESTERASE/DOLICHYLDIPHOSPHATASE 1"/>
    <property type="match status" value="1"/>
</dbReference>
<evidence type="ECO:0000313" key="12">
    <source>
        <dbReference type="Proteomes" id="UP001497623"/>
    </source>
</evidence>
<comment type="caution">
    <text evidence="11">The sequence shown here is derived from an EMBL/GenBank/DDBJ whole genome shotgun (WGS) entry which is preliminary data.</text>
</comment>
<evidence type="ECO:0000256" key="2">
    <source>
        <dbReference type="ARBA" id="ARBA00012423"/>
    </source>
</evidence>
<proteinExistence type="inferred from homology"/>
<organism evidence="11 12">
    <name type="scientific">Meganyctiphanes norvegica</name>
    <name type="common">Northern krill</name>
    <name type="synonym">Thysanopoda norvegica</name>
    <dbReference type="NCBI Taxonomy" id="48144"/>
    <lineage>
        <taxon>Eukaryota</taxon>
        <taxon>Metazoa</taxon>
        <taxon>Ecdysozoa</taxon>
        <taxon>Arthropoda</taxon>
        <taxon>Crustacea</taxon>
        <taxon>Multicrustacea</taxon>
        <taxon>Malacostraca</taxon>
        <taxon>Eumalacostraca</taxon>
        <taxon>Eucarida</taxon>
        <taxon>Euphausiacea</taxon>
        <taxon>Euphausiidae</taxon>
        <taxon>Meganyctiphanes</taxon>
    </lineage>
</organism>